<dbReference type="InterPro" id="IPR007149">
    <property type="entry name" value="Leo1"/>
</dbReference>
<organism evidence="2 3">
    <name type="scientific">Theileria equi strain WA</name>
    <dbReference type="NCBI Taxonomy" id="1537102"/>
    <lineage>
        <taxon>Eukaryota</taxon>
        <taxon>Sar</taxon>
        <taxon>Alveolata</taxon>
        <taxon>Apicomplexa</taxon>
        <taxon>Aconoidasida</taxon>
        <taxon>Piroplasmida</taxon>
        <taxon>Theileriidae</taxon>
        <taxon>Theileria</taxon>
    </lineage>
</organism>
<evidence type="ECO:0000256" key="1">
    <source>
        <dbReference type="SAM" id="MobiDB-lite"/>
    </source>
</evidence>
<dbReference type="RefSeq" id="XP_004829049.1">
    <property type="nucleotide sequence ID" value="XM_004828992.1"/>
</dbReference>
<dbReference type="KEGG" id="beq:BEWA_022310"/>
<sequence>MSDTQPEEFVERGLFEDTDESEDEPTEEPTEVVHQTMKCKIKPELSDNLTVCKFPPTLSVSTLSIQEELERLKRNPELVDKPPNTTKTIRWRKKEDESIDGDSEMESNTHLVEWDDGTFTLFVGKTPLDVESRKEIVFLLEDSLEELKPVHALIEERLQTRFSNLLKKELIRKKPDVRRQKMALTSISEAISSELSLQKQMVLMRENERLRKIQQGSMVQRGLTRTFLESDSDEEMQ</sequence>
<name>L0AVY9_THEEQ</name>
<dbReference type="Pfam" id="PF04004">
    <property type="entry name" value="Leo1"/>
    <property type="match status" value="1"/>
</dbReference>
<dbReference type="GO" id="GO:0016593">
    <property type="term" value="C:Cdc73/Paf1 complex"/>
    <property type="evidence" value="ECO:0007669"/>
    <property type="project" value="InterPro"/>
</dbReference>
<dbReference type="VEuPathDB" id="PiroplasmaDB:BEWA_022310"/>
<dbReference type="AlphaFoldDB" id="L0AVY9"/>
<evidence type="ECO:0000313" key="2">
    <source>
        <dbReference type="EMBL" id="AFZ79383.1"/>
    </source>
</evidence>
<dbReference type="eggNOG" id="ENOG502SZTB">
    <property type="taxonomic scope" value="Eukaryota"/>
</dbReference>
<feature type="compositionally biased region" description="Acidic residues" evidence="1">
    <location>
        <begin position="16"/>
        <end position="30"/>
    </location>
</feature>
<dbReference type="OrthoDB" id="364112at2759"/>
<dbReference type="Proteomes" id="UP000031512">
    <property type="component" value="Chromosome 1"/>
</dbReference>
<keyword evidence="3" id="KW-1185">Reference proteome</keyword>
<evidence type="ECO:0000313" key="3">
    <source>
        <dbReference type="Proteomes" id="UP000031512"/>
    </source>
</evidence>
<dbReference type="GO" id="GO:0006368">
    <property type="term" value="P:transcription elongation by RNA polymerase II"/>
    <property type="evidence" value="ECO:0007669"/>
    <property type="project" value="InterPro"/>
</dbReference>
<proteinExistence type="predicted"/>
<dbReference type="GeneID" id="15806089"/>
<feature type="region of interest" description="Disordered" evidence="1">
    <location>
        <begin position="1"/>
        <end position="34"/>
    </location>
</feature>
<protein>
    <submittedName>
        <fullName evidence="2">Uncharacterized protein</fullName>
    </submittedName>
</protein>
<accession>L0AVY9</accession>
<dbReference type="EMBL" id="CP001669">
    <property type="protein sequence ID" value="AFZ79383.1"/>
    <property type="molecule type" value="Genomic_DNA"/>
</dbReference>
<reference evidence="2 3" key="1">
    <citation type="journal article" date="2012" name="BMC Genomics">
        <title>Comparative genomic analysis and phylogenetic position of Theileria equi.</title>
        <authorList>
            <person name="Kappmeyer L.S."/>
            <person name="Thiagarajan M."/>
            <person name="Herndon D.R."/>
            <person name="Ramsay J.D."/>
            <person name="Caler E."/>
            <person name="Djikeng A."/>
            <person name="Gillespie J.J."/>
            <person name="Lau A.O."/>
            <person name="Roalson E.H."/>
            <person name="Silva J.C."/>
            <person name="Silva M.G."/>
            <person name="Suarez C.E."/>
            <person name="Ueti M.W."/>
            <person name="Nene V.M."/>
            <person name="Mealey R.H."/>
            <person name="Knowles D.P."/>
            <person name="Brayton K.A."/>
        </authorList>
    </citation>
    <scope>NUCLEOTIDE SEQUENCE [LARGE SCALE GENOMIC DNA]</scope>
    <source>
        <strain evidence="2 3">WA</strain>
    </source>
</reference>
<gene>
    <name evidence="2" type="ORF">BEWA_022310</name>
</gene>